<reference evidence="2" key="1">
    <citation type="journal article" date="2018" name="BMC Genomics">
        <title>Genomic insights into host adaptation between the wheat stripe rust pathogen (Puccinia striiformis f. sp. tritici) and the barley stripe rust pathogen (Puccinia striiformis f. sp. hordei).</title>
        <authorList>
            <person name="Xia C."/>
            <person name="Wang M."/>
            <person name="Yin C."/>
            <person name="Cornejo O.E."/>
            <person name="Hulbert S.H."/>
            <person name="Chen X."/>
        </authorList>
    </citation>
    <scope>NUCLEOTIDE SEQUENCE [LARGE SCALE GENOMIC DNA]</scope>
    <source>
        <strain evidence="2">93-210</strain>
    </source>
</reference>
<organism evidence="1 2">
    <name type="scientific">Puccinia striiformis f. sp. tritici</name>
    <dbReference type="NCBI Taxonomy" id="168172"/>
    <lineage>
        <taxon>Eukaryota</taxon>
        <taxon>Fungi</taxon>
        <taxon>Dikarya</taxon>
        <taxon>Basidiomycota</taxon>
        <taxon>Pucciniomycotina</taxon>
        <taxon>Pucciniomycetes</taxon>
        <taxon>Pucciniales</taxon>
        <taxon>Pucciniaceae</taxon>
        <taxon>Puccinia</taxon>
    </lineage>
</organism>
<keyword evidence="2" id="KW-1185">Reference proteome</keyword>
<protein>
    <submittedName>
        <fullName evidence="1">Uncharacterized protein</fullName>
    </submittedName>
</protein>
<proteinExistence type="predicted"/>
<dbReference type="Proteomes" id="UP001060170">
    <property type="component" value="Chromosome 1"/>
</dbReference>
<sequence>MPTGAKYGILCCLTGLACPRWRVFKIKLRLPDHLDISPVNCCHGTSPHLTSSWPPHRPDLSHAAIFPRQKTSPQETCHHTLNRSPLSTKLVCPASMSPINLCSLNDFSMYLMPKKAAPVCPPCQSETLSSVFEDDDEDDCELENKVNVLSKVKVVKNMIVHIKLPPCLKTSSPKFFSSNCLRSLTLSPKSSLSTTDNLPTYSLPEE</sequence>
<comment type="caution">
    <text evidence="1">The sequence shown here is derived from an EMBL/GenBank/DDBJ whole genome shotgun (WGS) entry which is preliminary data.</text>
</comment>
<name>A0ACC0EZ83_9BASI</name>
<reference evidence="2" key="2">
    <citation type="journal article" date="2018" name="Mol. Plant Microbe Interact.">
        <title>Genome sequence resources for the wheat stripe rust pathogen (Puccinia striiformis f. sp. tritici) and the barley stripe rust pathogen (Puccinia striiformis f. sp. hordei).</title>
        <authorList>
            <person name="Xia C."/>
            <person name="Wang M."/>
            <person name="Yin C."/>
            <person name="Cornejo O.E."/>
            <person name="Hulbert S.H."/>
            <person name="Chen X."/>
        </authorList>
    </citation>
    <scope>NUCLEOTIDE SEQUENCE [LARGE SCALE GENOMIC DNA]</scope>
    <source>
        <strain evidence="2">93-210</strain>
    </source>
</reference>
<evidence type="ECO:0000313" key="1">
    <source>
        <dbReference type="EMBL" id="KAI7962797.1"/>
    </source>
</evidence>
<reference evidence="1 2" key="3">
    <citation type="journal article" date="2022" name="Microbiol. Spectr.">
        <title>Folding features and dynamics of 3D genome architecture in plant fungal pathogens.</title>
        <authorList>
            <person name="Xia C."/>
        </authorList>
    </citation>
    <scope>NUCLEOTIDE SEQUENCE [LARGE SCALE GENOMIC DNA]</scope>
    <source>
        <strain evidence="1 2">93-210</strain>
    </source>
</reference>
<gene>
    <name evidence="1" type="ORF">MJO28_000891</name>
</gene>
<dbReference type="EMBL" id="CM045865">
    <property type="protein sequence ID" value="KAI7962797.1"/>
    <property type="molecule type" value="Genomic_DNA"/>
</dbReference>
<accession>A0ACC0EZ83</accession>
<evidence type="ECO:0000313" key="2">
    <source>
        <dbReference type="Proteomes" id="UP001060170"/>
    </source>
</evidence>